<dbReference type="RefSeq" id="XP_017771383.1">
    <property type="nucleotide sequence ID" value="XM_017915894.1"/>
</dbReference>
<keyword evidence="2 6" id="KW-0285">Flavoprotein</keyword>
<evidence type="ECO:0000256" key="3">
    <source>
        <dbReference type="ARBA" id="ARBA00022827"/>
    </source>
</evidence>
<dbReference type="EC" id="1.-.-.-" evidence="6"/>
<name>A0ABM1M9Y3_NICVS</name>
<accession>A0ABM1M9Y3</accession>
<proteinExistence type="inferred from homology"/>
<evidence type="ECO:0000256" key="5">
    <source>
        <dbReference type="ARBA" id="ARBA00023002"/>
    </source>
</evidence>
<dbReference type="PIRSF" id="PIRSF000332">
    <property type="entry name" value="FMO"/>
    <property type="match status" value="1"/>
</dbReference>
<evidence type="ECO:0000313" key="7">
    <source>
        <dbReference type="Proteomes" id="UP000695000"/>
    </source>
</evidence>
<keyword evidence="5 6" id="KW-0560">Oxidoreductase</keyword>
<evidence type="ECO:0000256" key="4">
    <source>
        <dbReference type="ARBA" id="ARBA00022857"/>
    </source>
</evidence>
<dbReference type="SUPFAM" id="SSF51905">
    <property type="entry name" value="FAD/NAD(P)-binding domain"/>
    <property type="match status" value="2"/>
</dbReference>
<dbReference type="InterPro" id="IPR000960">
    <property type="entry name" value="Flavin_mOase"/>
</dbReference>
<keyword evidence="6" id="KW-0503">Monooxygenase</keyword>
<keyword evidence="3 6" id="KW-0274">FAD</keyword>
<dbReference type="InterPro" id="IPR020946">
    <property type="entry name" value="Flavin_mOase-like"/>
</dbReference>
<dbReference type="PRINTS" id="PR00370">
    <property type="entry name" value="FMOXYGENASE"/>
</dbReference>
<evidence type="ECO:0000256" key="1">
    <source>
        <dbReference type="ARBA" id="ARBA00009183"/>
    </source>
</evidence>
<evidence type="ECO:0000313" key="8">
    <source>
        <dbReference type="RefSeq" id="XP_017771383.1"/>
    </source>
</evidence>
<sequence>MRVGIIGAGAAGLTSAKHIIQNGHDCEVLELQEDLGGTWVYSDDVGVDKYGFPIYSAMYQNLRTNLPKEIMAFPDLAFPDKEKSYLTQAEVLNYLHQYTDEFNLRPHIKFNRFVSEIKPLEGNRWIVRSINKINKEEIEDEYDAIMICNGHYNEPVSPTLEGIEKFKGSATHSHQFRSPKPYKGLRVIVMGAGPSGIDITLHVSEVATKVIFSHHSTYDIKSKYPDNVEQRCDIKKILNENTVEFIDGSVEEIDAIIYCTGYLYSYPFLHESCGITITENYVQHLYKHLINIKYPTMCLIGIPFNVCALQMFDLQARFFTAYLDEKMKLPDFDQMLNDEKSDMEERIAKGYTKRKAHLMGVDQNAYYDMLAKTAKLKPIPPVMTKLFLHCIQCLICDLMNFRDLKFKIIDEENFIQIL</sequence>
<keyword evidence="4" id="KW-0521">NADP</keyword>
<evidence type="ECO:0000256" key="2">
    <source>
        <dbReference type="ARBA" id="ARBA00022630"/>
    </source>
</evidence>
<dbReference type="InterPro" id="IPR036188">
    <property type="entry name" value="FAD/NAD-bd_sf"/>
</dbReference>
<evidence type="ECO:0000256" key="6">
    <source>
        <dbReference type="RuleBase" id="RU361177"/>
    </source>
</evidence>
<dbReference type="Gene3D" id="3.50.50.60">
    <property type="entry name" value="FAD/NAD(P)-binding domain"/>
    <property type="match status" value="2"/>
</dbReference>
<keyword evidence="7" id="KW-1185">Reference proteome</keyword>
<dbReference type="Proteomes" id="UP000695000">
    <property type="component" value="Unplaced"/>
</dbReference>
<dbReference type="PANTHER" id="PTHR23023">
    <property type="entry name" value="DIMETHYLANILINE MONOOXYGENASE"/>
    <property type="match status" value="1"/>
</dbReference>
<dbReference type="InterPro" id="IPR050346">
    <property type="entry name" value="FMO-like"/>
</dbReference>
<comment type="similarity">
    <text evidence="1 6">Belongs to the FMO family.</text>
</comment>
<dbReference type="Pfam" id="PF00743">
    <property type="entry name" value="FMO-like"/>
    <property type="match status" value="2"/>
</dbReference>
<organism evidence="7 8">
    <name type="scientific">Nicrophorus vespilloides</name>
    <name type="common">Boreal carrion beetle</name>
    <dbReference type="NCBI Taxonomy" id="110193"/>
    <lineage>
        <taxon>Eukaryota</taxon>
        <taxon>Metazoa</taxon>
        <taxon>Ecdysozoa</taxon>
        <taxon>Arthropoda</taxon>
        <taxon>Hexapoda</taxon>
        <taxon>Insecta</taxon>
        <taxon>Pterygota</taxon>
        <taxon>Neoptera</taxon>
        <taxon>Endopterygota</taxon>
        <taxon>Coleoptera</taxon>
        <taxon>Polyphaga</taxon>
        <taxon>Staphyliniformia</taxon>
        <taxon>Silphidae</taxon>
        <taxon>Nicrophorinae</taxon>
        <taxon>Nicrophorus</taxon>
    </lineage>
</organism>
<dbReference type="GeneID" id="108558860"/>
<gene>
    <name evidence="8" type="primary">LOC108558860</name>
</gene>
<protein>
    <recommendedName>
        <fullName evidence="6">Flavin-containing monooxygenase</fullName>
        <ecNumber evidence="6">1.-.-.-</ecNumber>
    </recommendedName>
</protein>
<reference evidence="8" key="1">
    <citation type="submission" date="2025-08" db="UniProtKB">
        <authorList>
            <consortium name="RefSeq"/>
        </authorList>
    </citation>
    <scope>IDENTIFICATION</scope>
    <source>
        <tissue evidence="8">Whole Larva</tissue>
    </source>
</reference>
<comment type="cofactor">
    <cofactor evidence="6">
        <name>FAD</name>
        <dbReference type="ChEBI" id="CHEBI:57692"/>
    </cofactor>
</comment>